<comment type="caution">
    <text evidence="1">The sequence shown here is derived from an EMBL/GenBank/DDBJ whole genome shotgun (WGS) entry which is preliminary data.</text>
</comment>
<proteinExistence type="predicted"/>
<feature type="non-terminal residue" evidence="1">
    <location>
        <position position="1"/>
    </location>
</feature>
<dbReference type="AlphaFoldDB" id="A0A8T0QZJ9"/>
<evidence type="ECO:0000313" key="2">
    <source>
        <dbReference type="Proteomes" id="UP000823388"/>
    </source>
</evidence>
<name>A0A8T0QZJ9_PANVG</name>
<organism evidence="1 2">
    <name type="scientific">Panicum virgatum</name>
    <name type="common">Blackwell switchgrass</name>
    <dbReference type="NCBI Taxonomy" id="38727"/>
    <lineage>
        <taxon>Eukaryota</taxon>
        <taxon>Viridiplantae</taxon>
        <taxon>Streptophyta</taxon>
        <taxon>Embryophyta</taxon>
        <taxon>Tracheophyta</taxon>
        <taxon>Spermatophyta</taxon>
        <taxon>Magnoliopsida</taxon>
        <taxon>Liliopsida</taxon>
        <taxon>Poales</taxon>
        <taxon>Poaceae</taxon>
        <taxon>PACMAD clade</taxon>
        <taxon>Panicoideae</taxon>
        <taxon>Panicodae</taxon>
        <taxon>Paniceae</taxon>
        <taxon>Panicinae</taxon>
        <taxon>Panicum</taxon>
        <taxon>Panicum sect. Hiantes</taxon>
    </lineage>
</organism>
<evidence type="ECO:0000313" key="1">
    <source>
        <dbReference type="EMBL" id="KAG2578742.1"/>
    </source>
</evidence>
<protein>
    <submittedName>
        <fullName evidence="1">Uncharacterized protein</fullName>
    </submittedName>
</protein>
<reference evidence="1" key="1">
    <citation type="submission" date="2020-05" db="EMBL/GenBank/DDBJ databases">
        <title>WGS assembly of Panicum virgatum.</title>
        <authorList>
            <person name="Lovell J.T."/>
            <person name="Jenkins J."/>
            <person name="Shu S."/>
            <person name="Juenger T.E."/>
            <person name="Schmutz J."/>
        </authorList>
    </citation>
    <scope>NUCLEOTIDE SEQUENCE</scope>
    <source>
        <strain evidence="1">AP13</strain>
    </source>
</reference>
<accession>A0A8T0QZJ9</accession>
<keyword evidence="2" id="KW-1185">Reference proteome</keyword>
<dbReference type="EMBL" id="CM029048">
    <property type="protein sequence ID" value="KAG2578742.1"/>
    <property type="molecule type" value="Genomic_DNA"/>
</dbReference>
<dbReference type="Proteomes" id="UP000823388">
    <property type="component" value="Chromosome 6N"/>
</dbReference>
<sequence>DLVSYIIEENKRRKKRRIVLTELYFEFLLGFAYLSDQRRPRELGCFSDDECRQYIRKYLLKKIYDASLVARRHVNDTLACGDAILCMLGDMKTSFNDALKSTEPLPMPQVTPPAEILVALQMIPDLDRCDMLKSYGKLILNERLFQALMELPMDMRKEWLLMLNEKNSN</sequence>
<gene>
    <name evidence="1" type="ORF">PVAP13_6NG114915</name>
</gene>